<evidence type="ECO:0000256" key="2">
    <source>
        <dbReference type="ARBA" id="ARBA00022475"/>
    </source>
</evidence>
<evidence type="ECO:0008006" key="11">
    <source>
        <dbReference type="Google" id="ProtNLM"/>
    </source>
</evidence>
<protein>
    <recommendedName>
        <fullName evidence="11">Exosortase/archaeosortase family protein</fullName>
    </recommendedName>
</protein>
<organism evidence="9 10">
    <name type="scientific">Pseudonocardia sulfidoxydans NBRC 16205</name>
    <dbReference type="NCBI Taxonomy" id="1223511"/>
    <lineage>
        <taxon>Bacteria</taxon>
        <taxon>Bacillati</taxon>
        <taxon>Actinomycetota</taxon>
        <taxon>Actinomycetes</taxon>
        <taxon>Pseudonocardiales</taxon>
        <taxon>Pseudonocardiaceae</taxon>
        <taxon>Pseudonocardia</taxon>
    </lineage>
</organism>
<evidence type="ECO:0000256" key="3">
    <source>
        <dbReference type="ARBA" id="ARBA00022670"/>
    </source>
</evidence>
<dbReference type="Pfam" id="PF09721">
    <property type="entry name" value="Exosortase_EpsH"/>
    <property type="match status" value="1"/>
</dbReference>
<keyword evidence="6 8" id="KW-1133">Transmembrane helix</keyword>
<feature type="transmembrane region" description="Helical" evidence="8">
    <location>
        <begin position="69"/>
        <end position="93"/>
    </location>
</feature>
<dbReference type="RefSeq" id="WP_186817131.1">
    <property type="nucleotide sequence ID" value="NZ_BJVJ01000059.1"/>
</dbReference>
<dbReference type="GO" id="GO:0006508">
    <property type="term" value="P:proteolysis"/>
    <property type="evidence" value="ECO:0007669"/>
    <property type="project" value="UniProtKB-KW"/>
</dbReference>
<evidence type="ECO:0000256" key="8">
    <source>
        <dbReference type="SAM" id="Phobius"/>
    </source>
</evidence>
<keyword evidence="3" id="KW-0645">Protease</keyword>
<comment type="caution">
    <text evidence="9">The sequence shown here is derived from an EMBL/GenBank/DDBJ whole genome shotgun (WGS) entry which is preliminary data.</text>
</comment>
<comment type="subcellular location">
    <subcellularLocation>
        <location evidence="1">Cell membrane</location>
        <topology evidence="1">Multi-pass membrane protein</topology>
    </subcellularLocation>
</comment>
<evidence type="ECO:0000256" key="5">
    <source>
        <dbReference type="ARBA" id="ARBA00022801"/>
    </source>
</evidence>
<feature type="transmembrane region" description="Helical" evidence="8">
    <location>
        <begin position="105"/>
        <end position="130"/>
    </location>
</feature>
<dbReference type="InterPro" id="IPR026392">
    <property type="entry name" value="Exo/Archaeosortase_dom"/>
</dbReference>
<evidence type="ECO:0000256" key="6">
    <source>
        <dbReference type="ARBA" id="ARBA00022989"/>
    </source>
</evidence>
<keyword evidence="2" id="KW-1003">Cell membrane</keyword>
<sequence length="192" mass="19616">MTGRALGILARPVGVVVGVLVVFFLLDDTFRRVEAGASTWALHTLGVADEAVVFVPGSSIAVFPPTAGPFLATVTSSCSSLSSLLAVAFLGLFTPRRAPVRRIGALLAACAVILVGNVARIAASLGMGLAAGPASLVLFHDWVGSLFAFAYTVGGYLLMLWILLPRNDESGSDGGVGPLQAASSYRSGVGVV</sequence>
<feature type="transmembrane region" description="Helical" evidence="8">
    <location>
        <begin position="6"/>
        <end position="26"/>
    </location>
</feature>
<evidence type="ECO:0000256" key="4">
    <source>
        <dbReference type="ARBA" id="ARBA00022692"/>
    </source>
</evidence>
<gene>
    <name evidence="9" type="ORF">PSU4_45770</name>
</gene>
<evidence type="ECO:0000313" key="10">
    <source>
        <dbReference type="Proteomes" id="UP000321685"/>
    </source>
</evidence>
<dbReference type="Proteomes" id="UP000321685">
    <property type="component" value="Unassembled WGS sequence"/>
</dbReference>
<dbReference type="InterPro" id="IPR019127">
    <property type="entry name" value="Exosortase"/>
</dbReference>
<dbReference type="NCBIfam" id="TIGR04178">
    <property type="entry name" value="exo_archaeo"/>
    <property type="match status" value="1"/>
</dbReference>
<evidence type="ECO:0000313" key="9">
    <source>
        <dbReference type="EMBL" id="GEL25623.1"/>
    </source>
</evidence>
<dbReference type="GO" id="GO:0008233">
    <property type="term" value="F:peptidase activity"/>
    <property type="evidence" value="ECO:0007669"/>
    <property type="project" value="UniProtKB-KW"/>
</dbReference>
<keyword evidence="5" id="KW-0378">Hydrolase</keyword>
<evidence type="ECO:0000256" key="7">
    <source>
        <dbReference type="ARBA" id="ARBA00023136"/>
    </source>
</evidence>
<keyword evidence="10" id="KW-1185">Reference proteome</keyword>
<dbReference type="GO" id="GO:0005886">
    <property type="term" value="C:plasma membrane"/>
    <property type="evidence" value="ECO:0007669"/>
    <property type="project" value="UniProtKB-SubCell"/>
</dbReference>
<keyword evidence="4 8" id="KW-0812">Transmembrane</keyword>
<name>A0A511DMY5_9PSEU</name>
<dbReference type="AlphaFoldDB" id="A0A511DMY5"/>
<dbReference type="EMBL" id="BJVJ01000059">
    <property type="protein sequence ID" value="GEL25623.1"/>
    <property type="molecule type" value="Genomic_DNA"/>
</dbReference>
<feature type="transmembrane region" description="Helical" evidence="8">
    <location>
        <begin position="142"/>
        <end position="164"/>
    </location>
</feature>
<reference evidence="9 10" key="1">
    <citation type="submission" date="2019-07" db="EMBL/GenBank/DDBJ databases">
        <title>Whole genome shotgun sequence of Pseudonocardia sulfidoxydans NBRC 16205.</title>
        <authorList>
            <person name="Hosoyama A."/>
            <person name="Uohara A."/>
            <person name="Ohji S."/>
            <person name="Ichikawa N."/>
        </authorList>
    </citation>
    <scope>NUCLEOTIDE SEQUENCE [LARGE SCALE GENOMIC DNA]</scope>
    <source>
        <strain evidence="9 10">NBRC 16205</strain>
    </source>
</reference>
<evidence type="ECO:0000256" key="1">
    <source>
        <dbReference type="ARBA" id="ARBA00004651"/>
    </source>
</evidence>
<proteinExistence type="predicted"/>
<accession>A0A511DMY5</accession>
<keyword evidence="7 8" id="KW-0472">Membrane</keyword>